<dbReference type="SUPFAM" id="SSF81383">
    <property type="entry name" value="F-box domain"/>
    <property type="match status" value="1"/>
</dbReference>
<feature type="repeat" description="WD" evidence="4">
    <location>
        <begin position="462"/>
        <end position="501"/>
    </location>
</feature>
<keyword evidence="3" id="KW-0677">Repeat</keyword>
<evidence type="ECO:0000256" key="1">
    <source>
        <dbReference type="ARBA" id="ARBA00007968"/>
    </source>
</evidence>
<feature type="region of interest" description="Disordered" evidence="5">
    <location>
        <begin position="174"/>
        <end position="207"/>
    </location>
</feature>
<dbReference type="InterPro" id="IPR001680">
    <property type="entry name" value="WD40_rpt"/>
</dbReference>
<sequence length="702" mass="79534">MQPDTVFRMDEGYSESPNVEEDTSFARQGSDTAFSNWLMQLPPRFREDFLFNQVKMLPYTQKASLIRKLVDSQHIDFIQHLPVEISLQILSYIDLPTLLNAAVVSKTWRRFALEPHLWRRLFIRENWVINQQEVEWFEREVLPQKAAEQEQKRLASEEYDGSRVAKKMKWTDEDLDTPMVGGESSSNHGWDKESERREESQSVTVFSEGRTATNEYAPSLITANDRRPRLNWYFLYKMRKLLEDNWKLSNYTTFMIPHPDHYKEGHSDSIYTLQFSSRYLVSGSKDRTIRIWDLRTRRLLQAPLEGHHGSVLCVQFDESEDEDVIISGSSDASVIVWRFSTGELIKRIPSAHKESVLNLKFTKEYLVTCSKDRMIKVWNRQRILPNDPNYPVDSKVLYPQKRLHIPIEERRVIEPYTCLQVLRGHVAAVNAIQIHGDEIASGSGDRILKVWNIKTGECLRSLPGHDKGIACVQYDGETIVSGSSDQTVRVFSRTNGAESAQLIGHGDLVRTVQASTQGNQDGPSKIVSGSYDETIRIWRKVGKDWAPGATLIFGRALAQARERALLAPTRQPPLPSVEQQNEILAALSRRAMNTTNSQSNGSRSASNPLSPSPIPDVLPSTSTVIPAPVQATLEQEAAAIATQQTNSVAAAPAPIGGGRACRVFKLQFDPRMIVCCSQDTKMVGWDFANDEPDLLEASRFFK</sequence>
<keyword evidence="2 4" id="KW-0853">WD repeat</keyword>
<dbReference type="SMART" id="SM00320">
    <property type="entry name" value="WD40"/>
    <property type="match status" value="7"/>
</dbReference>
<dbReference type="PROSITE" id="PS00678">
    <property type="entry name" value="WD_REPEATS_1"/>
    <property type="match status" value="2"/>
</dbReference>
<feature type="repeat" description="WD" evidence="4">
    <location>
        <begin position="422"/>
        <end position="461"/>
    </location>
</feature>
<feature type="compositionally biased region" description="Polar residues" evidence="5">
    <location>
        <begin position="592"/>
        <end position="609"/>
    </location>
</feature>
<dbReference type="Proteomes" id="UP000275078">
    <property type="component" value="Unassembled WGS sequence"/>
</dbReference>
<organism evidence="7 8">
    <name type="scientific">Ascobolus immersus RN42</name>
    <dbReference type="NCBI Taxonomy" id="1160509"/>
    <lineage>
        <taxon>Eukaryota</taxon>
        <taxon>Fungi</taxon>
        <taxon>Dikarya</taxon>
        <taxon>Ascomycota</taxon>
        <taxon>Pezizomycotina</taxon>
        <taxon>Pezizomycetes</taxon>
        <taxon>Pezizales</taxon>
        <taxon>Ascobolaceae</taxon>
        <taxon>Ascobolus</taxon>
    </lineage>
</organism>
<evidence type="ECO:0000313" key="7">
    <source>
        <dbReference type="EMBL" id="RPA77796.1"/>
    </source>
</evidence>
<dbReference type="Gene3D" id="1.20.1280.50">
    <property type="match status" value="1"/>
</dbReference>
<dbReference type="PROSITE" id="PS50082">
    <property type="entry name" value="WD_REPEATS_2"/>
    <property type="match status" value="6"/>
</dbReference>
<feature type="compositionally biased region" description="Basic and acidic residues" evidence="5">
    <location>
        <begin position="189"/>
        <end position="200"/>
    </location>
</feature>
<feature type="repeat" description="WD" evidence="4">
    <location>
        <begin position="349"/>
        <end position="379"/>
    </location>
</feature>
<protein>
    <submittedName>
        <fullName evidence="7">WD40 repeat-like protein</fullName>
    </submittedName>
</protein>
<dbReference type="EMBL" id="ML119720">
    <property type="protein sequence ID" value="RPA77796.1"/>
    <property type="molecule type" value="Genomic_DNA"/>
</dbReference>
<dbReference type="Pfam" id="PF12937">
    <property type="entry name" value="F-box-like"/>
    <property type="match status" value="1"/>
</dbReference>
<accession>A0A3N4HXG8</accession>
<dbReference type="InterPro" id="IPR036322">
    <property type="entry name" value="WD40_repeat_dom_sf"/>
</dbReference>
<dbReference type="PROSITE" id="PS50181">
    <property type="entry name" value="FBOX"/>
    <property type="match status" value="1"/>
</dbReference>
<dbReference type="CDD" id="cd00200">
    <property type="entry name" value="WD40"/>
    <property type="match status" value="1"/>
</dbReference>
<evidence type="ECO:0000256" key="5">
    <source>
        <dbReference type="SAM" id="MobiDB-lite"/>
    </source>
</evidence>
<proteinExistence type="inferred from homology"/>
<keyword evidence="8" id="KW-1185">Reference proteome</keyword>
<dbReference type="PRINTS" id="PR00320">
    <property type="entry name" value="GPROTEINBRPT"/>
</dbReference>
<dbReference type="PROSITE" id="PS50294">
    <property type="entry name" value="WD_REPEATS_REGION"/>
    <property type="match status" value="4"/>
</dbReference>
<name>A0A3N4HXG8_ASCIM</name>
<feature type="repeat" description="WD" evidence="4">
    <location>
        <begin position="304"/>
        <end position="347"/>
    </location>
</feature>
<evidence type="ECO:0000256" key="3">
    <source>
        <dbReference type="ARBA" id="ARBA00022737"/>
    </source>
</evidence>
<dbReference type="InterPro" id="IPR001810">
    <property type="entry name" value="F-box_dom"/>
</dbReference>
<dbReference type="PANTHER" id="PTHR14604:SF4">
    <property type="entry name" value="F-BOX DOMAIN-CONTAINING PROTEIN"/>
    <property type="match status" value="1"/>
</dbReference>
<gene>
    <name evidence="7" type="ORF">BJ508DRAFT_416839</name>
</gene>
<dbReference type="PANTHER" id="PTHR14604">
    <property type="entry name" value="WD40 REPEAT PF20"/>
    <property type="match status" value="1"/>
</dbReference>
<dbReference type="InterPro" id="IPR020472">
    <property type="entry name" value="WD40_PAC1"/>
</dbReference>
<feature type="repeat" description="WD" evidence="4">
    <location>
        <begin position="502"/>
        <end position="538"/>
    </location>
</feature>
<dbReference type="STRING" id="1160509.A0A3N4HXG8"/>
<evidence type="ECO:0000259" key="6">
    <source>
        <dbReference type="PROSITE" id="PS50181"/>
    </source>
</evidence>
<dbReference type="SUPFAM" id="SSF50978">
    <property type="entry name" value="WD40 repeat-like"/>
    <property type="match status" value="1"/>
</dbReference>
<feature type="region of interest" description="Disordered" evidence="5">
    <location>
        <begin position="592"/>
        <end position="621"/>
    </location>
</feature>
<dbReference type="OrthoDB" id="19711at2759"/>
<dbReference type="Pfam" id="PF00400">
    <property type="entry name" value="WD40"/>
    <property type="match status" value="6"/>
</dbReference>
<dbReference type="InterPro" id="IPR015943">
    <property type="entry name" value="WD40/YVTN_repeat-like_dom_sf"/>
</dbReference>
<reference evidence="7 8" key="1">
    <citation type="journal article" date="2018" name="Nat. Ecol. Evol.">
        <title>Pezizomycetes genomes reveal the molecular basis of ectomycorrhizal truffle lifestyle.</title>
        <authorList>
            <person name="Murat C."/>
            <person name="Payen T."/>
            <person name="Noel B."/>
            <person name="Kuo A."/>
            <person name="Morin E."/>
            <person name="Chen J."/>
            <person name="Kohler A."/>
            <person name="Krizsan K."/>
            <person name="Balestrini R."/>
            <person name="Da Silva C."/>
            <person name="Montanini B."/>
            <person name="Hainaut M."/>
            <person name="Levati E."/>
            <person name="Barry K.W."/>
            <person name="Belfiori B."/>
            <person name="Cichocki N."/>
            <person name="Clum A."/>
            <person name="Dockter R.B."/>
            <person name="Fauchery L."/>
            <person name="Guy J."/>
            <person name="Iotti M."/>
            <person name="Le Tacon F."/>
            <person name="Lindquist E.A."/>
            <person name="Lipzen A."/>
            <person name="Malagnac F."/>
            <person name="Mello A."/>
            <person name="Molinier V."/>
            <person name="Miyauchi S."/>
            <person name="Poulain J."/>
            <person name="Riccioni C."/>
            <person name="Rubini A."/>
            <person name="Sitrit Y."/>
            <person name="Splivallo R."/>
            <person name="Traeger S."/>
            <person name="Wang M."/>
            <person name="Zifcakova L."/>
            <person name="Wipf D."/>
            <person name="Zambonelli A."/>
            <person name="Paolocci F."/>
            <person name="Nowrousian M."/>
            <person name="Ottonello S."/>
            <person name="Baldrian P."/>
            <person name="Spatafora J.W."/>
            <person name="Henrissat B."/>
            <person name="Nagy L.G."/>
            <person name="Aury J.M."/>
            <person name="Wincker P."/>
            <person name="Grigoriev I.V."/>
            <person name="Bonfante P."/>
            <person name="Martin F.M."/>
        </authorList>
    </citation>
    <scope>NUCLEOTIDE SEQUENCE [LARGE SCALE GENOMIC DNA]</scope>
    <source>
        <strain evidence="7 8">RN42</strain>
    </source>
</reference>
<dbReference type="SMART" id="SM00256">
    <property type="entry name" value="FBOX"/>
    <property type="match status" value="1"/>
</dbReference>
<feature type="repeat" description="WD" evidence="4">
    <location>
        <begin position="263"/>
        <end position="302"/>
    </location>
</feature>
<dbReference type="InterPro" id="IPR050995">
    <property type="entry name" value="WD-F-box_domain-protein"/>
</dbReference>
<evidence type="ECO:0000313" key="8">
    <source>
        <dbReference type="Proteomes" id="UP000275078"/>
    </source>
</evidence>
<evidence type="ECO:0000256" key="2">
    <source>
        <dbReference type="ARBA" id="ARBA00022574"/>
    </source>
</evidence>
<dbReference type="InterPro" id="IPR036047">
    <property type="entry name" value="F-box-like_dom_sf"/>
</dbReference>
<dbReference type="InterPro" id="IPR019775">
    <property type="entry name" value="WD40_repeat_CS"/>
</dbReference>
<evidence type="ECO:0000256" key="4">
    <source>
        <dbReference type="PROSITE-ProRule" id="PRU00221"/>
    </source>
</evidence>
<dbReference type="AlphaFoldDB" id="A0A3N4HXG8"/>
<feature type="domain" description="F-box" evidence="6">
    <location>
        <begin position="75"/>
        <end position="121"/>
    </location>
</feature>
<comment type="similarity">
    <text evidence="1">Belongs to the WD repeat MET30/SCONB/SCON-2 family.</text>
</comment>
<dbReference type="Gene3D" id="2.130.10.10">
    <property type="entry name" value="YVTN repeat-like/Quinoprotein amine dehydrogenase"/>
    <property type="match status" value="2"/>
</dbReference>